<sequence length="121" mass="13945">TITTQILQKKKEEGRGNKQNCKSQFQRNTLVQLFFKYVIQLLHLSPTVLFQVFSAPLIRCLSLASNIHLSRKSLSTWGAGRQNFSQHFAPKRLPCNTTKLCIAMPKRLSLLFVVLTHYVVW</sequence>
<dbReference type="Proteomes" id="UP001066276">
    <property type="component" value="Chromosome 6"/>
</dbReference>
<proteinExistence type="predicted"/>
<feature type="non-terminal residue" evidence="1">
    <location>
        <position position="1"/>
    </location>
</feature>
<gene>
    <name evidence="1" type="ORF">NDU88_006448</name>
</gene>
<comment type="caution">
    <text evidence="1">The sequence shown here is derived from an EMBL/GenBank/DDBJ whole genome shotgun (WGS) entry which is preliminary data.</text>
</comment>
<dbReference type="EMBL" id="JANPWB010000010">
    <property type="protein sequence ID" value="KAJ1140088.1"/>
    <property type="molecule type" value="Genomic_DNA"/>
</dbReference>
<keyword evidence="2" id="KW-1185">Reference proteome</keyword>
<evidence type="ECO:0000313" key="1">
    <source>
        <dbReference type="EMBL" id="KAJ1140088.1"/>
    </source>
</evidence>
<protein>
    <submittedName>
        <fullName evidence="1">Uncharacterized protein</fullName>
    </submittedName>
</protein>
<organism evidence="1 2">
    <name type="scientific">Pleurodeles waltl</name>
    <name type="common">Iberian ribbed newt</name>
    <dbReference type="NCBI Taxonomy" id="8319"/>
    <lineage>
        <taxon>Eukaryota</taxon>
        <taxon>Metazoa</taxon>
        <taxon>Chordata</taxon>
        <taxon>Craniata</taxon>
        <taxon>Vertebrata</taxon>
        <taxon>Euteleostomi</taxon>
        <taxon>Amphibia</taxon>
        <taxon>Batrachia</taxon>
        <taxon>Caudata</taxon>
        <taxon>Salamandroidea</taxon>
        <taxon>Salamandridae</taxon>
        <taxon>Pleurodelinae</taxon>
        <taxon>Pleurodeles</taxon>
    </lineage>
</organism>
<name>A0AAV7QNL1_PLEWA</name>
<accession>A0AAV7QNL1</accession>
<reference evidence="1" key="1">
    <citation type="journal article" date="2022" name="bioRxiv">
        <title>Sequencing and chromosome-scale assembly of the giantPleurodeles waltlgenome.</title>
        <authorList>
            <person name="Brown T."/>
            <person name="Elewa A."/>
            <person name="Iarovenko S."/>
            <person name="Subramanian E."/>
            <person name="Araus A.J."/>
            <person name="Petzold A."/>
            <person name="Susuki M."/>
            <person name="Suzuki K.-i.T."/>
            <person name="Hayashi T."/>
            <person name="Toyoda A."/>
            <person name="Oliveira C."/>
            <person name="Osipova E."/>
            <person name="Leigh N.D."/>
            <person name="Simon A."/>
            <person name="Yun M.H."/>
        </authorList>
    </citation>
    <scope>NUCLEOTIDE SEQUENCE</scope>
    <source>
        <strain evidence="1">20211129_DDA</strain>
        <tissue evidence="1">Liver</tissue>
    </source>
</reference>
<dbReference type="AlphaFoldDB" id="A0AAV7QNL1"/>
<feature type="non-terminal residue" evidence="1">
    <location>
        <position position="121"/>
    </location>
</feature>
<evidence type="ECO:0000313" key="2">
    <source>
        <dbReference type="Proteomes" id="UP001066276"/>
    </source>
</evidence>